<dbReference type="Proteomes" id="UP000694866">
    <property type="component" value="Unplaced"/>
</dbReference>
<dbReference type="InterPro" id="IPR003114">
    <property type="entry name" value="Phox_assoc"/>
</dbReference>
<accession>A0A0C9QWB8</accession>
<accession>A0A9R1U0J8</accession>
<dbReference type="GeneID" id="105266846"/>
<evidence type="ECO:0000313" key="5">
    <source>
        <dbReference type="Proteomes" id="UP000694866"/>
    </source>
</evidence>
<keyword evidence="1" id="KW-1133">Transmembrane helix</keyword>
<name>A0A0C9QWB8_9HYME</name>
<keyword evidence="5" id="KW-1185">Reference proteome</keyword>
<keyword evidence="1" id="KW-0812">Transmembrane</keyword>
<dbReference type="PANTHER" id="PTHR22775:SF3">
    <property type="entry name" value="SORTING NEXIN-13"/>
    <property type="match status" value="1"/>
</dbReference>
<dbReference type="PANTHER" id="PTHR22775">
    <property type="entry name" value="SORTING NEXIN"/>
    <property type="match status" value="1"/>
</dbReference>
<dbReference type="KEGG" id="fas:105266846"/>
<dbReference type="Gene3D" id="3.30.1520.10">
    <property type="entry name" value="Phox-like domain"/>
    <property type="match status" value="1"/>
</dbReference>
<feature type="domain" description="PXA" evidence="2">
    <location>
        <begin position="107"/>
        <end position="260"/>
    </location>
</feature>
<evidence type="ECO:0000313" key="3">
    <source>
        <dbReference type="EMBL" id="JAG74738.1"/>
    </source>
</evidence>
<dbReference type="EMBL" id="GBYB01004971">
    <property type="protein sequence ID" value="JAG74738.1"/>
    <property type="molecule type" value="Transcribed_RNA"/>
</dbReference>
<keyword evidence="1" id="KW-0472">Membrane</keyword>
<organism evidence="4">
    <name type="scientific">Fopius arisanus</name>
    <dbReference type="NCBI Taxonomy" id="64838"/>
    <lineage>
        <taxon>Eukaryota</taxon>
        <taxon>Metazoa</taxon>
        <taxon>Ecdysozoa</taxon>
        <taxon>Arthropoda</taxon>
        <taxon>Hexapoda</taxon>
        <taxon>Insecta</taxon>
        <taxon>Pterygota</taxon>
        <taxon>Neoptera</taxon>
        <taxon>Endopterygota</taxon>
        <taxon>Hymenoptera</taxon>
        <taxon>Apocrita</taxon>
        <taxon>Ichneumonoidea</taxon>
        <taxon>Braconidae</taxon>
        <taxon>Opiinae</taxon>
        <taxon>Fopius</taxon>
    </lineage>
</organism>
<dbReference type="InterPro" id="IPR036871">
    <property type="entry name" value="PX_dom_sf"/>
</dbReference>
<dbReference type="Pfam" id="PF02194">
    <property type="entry name" value="PXA"/>
    <property type="match status" value="1"/>
</dbReference>
<protein>
    <submittedName>
        <fullName evidence="4">SNX19_0 protein</fullName>
    </submittedName>
    <submittedName>
        <fullName evidence="3">SNX19_1 protein</fullName>
    </submittedName>
</protein>
<feature type="transmembrane region" description="Helical" evidence="1">
    <location>
        <begin position="12"/>
        <end position="33"/>
    </location>
</feature>
<proteinExistence type="predicted"/>
<sequence length="769" mass="86146">MEKIVPINWVNKLLLILSISTAGLCLLLEQWFSLTNLPIYIPLIWSLILITVSTWLSCIILKYTLKATSPLNIEPLTKWLKSRLKIPANSSTPLTTSPSRSHKIHDSTIVKLVSDIDDKYISTWYDSITSEKTFRNESKHLLKQLFRMISRKLSRVNEIRITHKLMDVLLLHLKEYRRSLKRIEKGSKDLEDAYRCSHPGSRSSVALEHTLHRMVTLIAREFLQWELTSSLPCKLLISVLAKRLLKTVSEFSDPQCLLTHVLKLLKSTGCSRASEKRNGLVSKALTVGITSVTAPVIPRAFEEAPPTFEITEPEGAVYSASERGELSLEGLSSPKGLWAEEIEDPEDDGISPIYEEPTDFATTIARLRSLLQQKSSATTPQPEEKSHVFYEGNQFTNLAIPWTEFCTAPDGSQQLLYCIQFDDIEQHGEDLFETTTATTRRQYSDFVQLHGTLEEVPEYAEVVSEIRLPDGGRVEMENYLRMLCARLGDSAQLRHFLRPSSGGGKKADAVAPRLDRFLAKTVTGVFNTLRTVVPGFEMEEEEVALPTLMPLADIPWRFVEDIKTKNLADELKQLVAERIDYCTVDTAYEAVDTIEGSGDSELLAHWWETAQSPYDEELDEIDSKLMITCSLLDILCEILAGIKSSSTIRQEAVVRWIKLFFGSCIEGVIQDCLGGISEVFKLEIDDDEGEDGGGDLEERVVQGLVGKAYGDLKTVFGEDELTNMIAFFVRSFGSRRVNCDVALQVLDVAASELFAACRDKPTTAGGVST</sequence>
<reference evidence="6" key="2">
    <citation type="submission" date="2025-04" db="UniProtKB">
        <authorList>
            <consortium name="RefSeq"/>
        </authorList>
    </citation>
    <scope>IDENTIFICATION</scope>
    <source>
        <strain evidence="6">USDA-PBARC FA_bdor</strain>
        <tissue evidence="6">Whole organism</tissue>
    </source>
</reference>
<reference evidence="4" key="1">
    <citation type="submission" date="2015-01" db="EMBL/GenBank/DDBJ databases">
        <title>Transcriptome Assembly of Fopius arisanus.</title>
        <authorList>
            <person name="Geib S."/>
        </authorList>
    </citation>
    <scope>NUCLEOTIDE SEQUENCE</scope>
</reference>
<dbReference type="GO" id="GO:0035091">
    <property type="term" value="F:phosphatidylinositol binding"/>
    <property type="evidence" value="ECO:0007669"/>
    <property type="project" value="InterPro"/>
</dbReference>
<dbReference type="AlphaFoldDB" id="A0A0C9QWB8"/>
<dbReference type="RefSeq" id="XP_011303584.1">
    <property type="nucleotide sequence ID" value="XM_011305282.1"/>
</dbReference>
<evidence type="ECO:0000313" key="6">
    <source>
        <dbReference type="RefSeq" id="XP_011303584.1"/>
    </source>
</evidence>
<gene>
    <name evidence="4" type="primary">SNX19_0</name>
    <name evidence="6" type="synonym">LOC105266846</name>
    <name evidence="3" type="synonym">SNX19_1</name>
    <name evidence="4" type="ORF">g.34831</name>
    <name evidence="3" type="ORF">g.34833</name>
</gene>
<evidence type="ECO:0000313" key="4">
    <source>
        <dbReference type="EMBL" id="JAG74739.1"/>
    </source>
</evidence>
<evidence type="ECO:0000256" key="1">
    <source>
        <dbReference type="SAM" id="Phobius"/>
    </source>
</evidence>
<feature type="transmembrane region" description="Helical" evidence="1">
    <location>
        <begin position="39"/>
        <end position="61"/>
    </location>
</feature>
<dbReference type="OrthoDB" id="5582218at2759"/>
<dbReference type="EMBL" id="GBYB01004972">
    <property type="protein sequence ID" value="JAG74739.1"/>
    <property type="molecule type" value="Transcribed_RNA"/>
</dbReference>
<evidence type="ECO:0000259" key="2">
    <source>
        <dbReference type="Pfam" id="PF02194"/>
    </source>
</evidence>